<name>A0A832EIB5_9BACT</name>
<evidence type="ECO:0000313" key="4">
    <source>
        <dbReference type="EMBL" id="HFK95768.1"/>
    </source>
</evidence>
<proteinExistence type="predicted"/>
<dbReference type="PANTHER" id="PTHR46969">
    <property type="entry name" value="BIFUNCTIONAL PROTEIN HLDE"/>
    <property type="match status" value="1"/>
</dbReference>
<reference evidence="4" key="1">
    <citation type="journal article" date="2020" name="mSystems">
        <title>Genome- and Community-Level Interaction Insights into Carbon Utilization and Element Cycling Functions of Hydrothermarchaeota in Hydrothermal Sediment.</title>
        <authorList>
            <person name="Zhou Z."/>
            <person name="Liu Y."/>
            <person name="Xu W."/>
            <person name="Pan J."/>
            <person name="Luo Z.H."/>
            <person name="Li M."/>
        </authorList>
    </citation>
    <scope>NUCLEOTIDE SEQUENCE [LARGE SCALE GENOMIC DNA]</scope>
    <source>
        <strain evidence="4">SpSt-456</strain>
    </source>
</reference>
<dbReference type="SUPFAM" id="SSF53613">
    <property type="entry name" value="Ribokinase-like"/>
    <property type="match status" value="1"/>
</dbReference>
<protein>
    <submittedName>
        <fullName evidence="4">D-glycero-beta-D-manno-heptose-7-phosphate kinase</fullName>
    </submittedName>
</protein>
<evidence type="ECO:0000256" key="1">
    <source>
        <dbReference type="ARBA" id="ARBA00022679"/>
    </source>
</evidence>
<dbReference type="InterPro" id="IPR029056">
    <property type="entry name" value="Ribokinase-like"/>
</dbReference>
<accession>A0A832EIB5</accession>
<organism evidence="4">
    <name type="scientific">Desulfacinum infernum</name>
    <dbReference type="NCBI Taxonomy" id="35837"/>
    <lineage>
        <taxon>Bacteria</taxon>
        <taxon>Pseudomonadati</taxon>
        <taxon>Thermodesulfobacteriota</taxon>
        <taxon>Syntrophobacteria</taxon>
        <taxon>Syntrophobacterales</taxon>
        <taxon>Syntrophobacteraceae</taxon>
        <taxon>Desulfacinum</taxon>
    </lineage>
</organism>
<comment type="caution">
    <text evidence="4">The sequence shown here is derived from an EMBL/GenBank/DDBJ whole genome shotgun (WGS) entry which is preliminary data.</text>
</comment>
<dbReference type="GO" id="GO:0033786">
    <property type="term" value="F:heptose-1-phosphate adenylyltransferase activity"/>
    <property type="evidence" value="ECO:0007669"/>
    <property type="project" value="TreeGrafter"/>
</dbReference>
<sequence length="327" mass="34821">MLLQGLDRFPRCTILVVGDLMLDVFLWGDVRRISPEAPVPVVEVRRETHLLGGAANVVRNIVTLGGHARVAGIVGHDAFGAEIRELLEGARVPCSGVITVHDRPTTVKTRVIARHQQVVRVDREEVRPHDSRTTQALLRALETAAGESDAIIVSDYAKGVVSRDVMDAVRSLATRYDIPVFVDPKVTHTDFYHHVTVITPNTQEASAMSGIAVTDEASLETAGRLLLEKLQCRHVLITRGPEGMSLFEAGALPFHIPTVAQKVFDVTGAGDTVIAAMALGASAGLAMRDAAALANTAAGIVVGEVGTAAVDRGRLRAALTDGIGYRA</sequence>
<evidence type="ECO:0000259" key="3">
    <source>
        <dbReference type="Pfam" id="PF00294"/>
    </source>
</evidence>
<feature type="domain" description="Carbohydrate kinase PfkB" evidence="3">
    <location>
        <begin position="14"/>
        <end position="309"/>
    </location>
</feature>
<keyword evidence="1" id="KW-0808">Transferase</keyword>
<dbReference type="AlphaFoldDB" id="A0A832EIB5"/>
<dbReference type="GO" id="GO:0016773">
    <property type="term" value="F:phosphotransferase activity, alcohol group as acceptor"/>
    <property type="evidence" value="ECO:0007669"/>
    <property type="project" value="InterPro"/>
</dbReference>
<dbReference type="PROSITE" id="PS00584">
    <property type="entry name" value="PFKB_KINASES_2"/>
    <property type="match status" value="1"/>
</dbReference>
<dbReference type="NCBIfam" id="TIGR02198">
    <property type="entry name" value="rfaE_dom_I"/>
    <property type="match status" value="1"/>
</dbReference>
<dbReference type="Pfam" id="PF00294">
    <property type="entry name" value="PfkB"/>
    <property type="match status" value="1"/>
</dbReference>
<dbReference type="FunFam" id="3.40.1190.20:FF:000002">
    <property type="entry name" value="Bifunctional protein HldE"/>
    <property type="match status" value="1"/>
</dbReference>
<dbReference type="PANTHER" id="PTHR46969:SF1">
    <property type="entry name" value="BIFUNCTIONAL PROTEIN HLDE"/>
    <property type="match status" value="1"/>
</dbReference>
<keyword evidence="2 4" id="KW-0418">Kinase</keyword>
<dbReference type="CDD" id="cd01172">
    <property type="entry name" value="RfaE_like"/>
    <property type="match status" value="1"/>
</dbReference>
<dbReference type="InterPro" id="IPR002173">
    <property type="entry name" value="Carboh/pur_kinase_PfkB_CS"/>
</dbReference>
<dbReference type="GO" id="GO:0033785">
    <property type="term" value="F:heptose 7-phosphate kinase activity"/>
    <property type="evidence" value="ECO:0007669"/>
    <property type="project" value="TreeGrafter"/>
</dbReference>
<evidence type="ECO:0000256" key="2">
    <source>
        <dbReference type="ARBA" id="ARBA00022777"/>
    </source>
</evidence>
<dbReference type="GO" id="GO:0005829">
    <property type="term" value="C:cytosol"/>
    <property type="evidence" value="ECO:0007669"/>
    <property type="project" value="TreeGrafter"/>
</dbReference>
<gene>
    <name evidence="4" type="primary">rfaE1</name>
    <name evidence="4" type="ORF">ENS06_00405</name>
</gene>
<dbReference type="Gene3D" id="3.40.1190.20">
    <property type="match status" value="1"/>
</dbReference>
<dbReference type="InterPro" id="IPR011913">
    <property type="entry name" value="RfaE_dom_I"/>
</dbReference>
<dbReference type="EMBL" id="DSTK01000004">
    <property type="protein sequence ID" value="HFK95768.1"/>
    <property type="molecule type" value="Genomic_DNA"/>
</dbReference>
<dbReference type="InterPro" id="IPR011611">
    <property type="entry name" value="PfkB_dom"/>
</dbReference>